<gene>
    <name evidence="1" type="ORF">ABS361_08385</name>
</gene>
<protein>
    <recommendedName>
        <fullName evidence="2">DUF995 domain-containing protein</fullName>
    </recommendedName>
</protein>
<dbReference type="EMBL" id="CP158568">
    <property type="protein sequence ID" value="XBY46224.1"/>
    <property type="molecule type" value="Genomic_DNA"/>
</dbReference>
<reference evidence="1" key="1">
    <citation type="submission" date="2024-06" db="EMBL/GenBank/DDBJ databases">
        <title>Methylostella associata gen. nov., sp. nov., a novel Ancalomicrobiaceae-affiliated facultatively methylotrophic bacteria that feed on methanotrophs of the genus Methylococcus.</title>
        <authorList>
            <person name="Saltykova V."/>
            <person name="Danilova O.V."/>
            <person name="Oshkin I.Y."/>
            <person name="Belova S.E."/>
            <person name="Pimenov N.V."/>
            <person name="Dedysh S.N."/>
        </authorList>
    </citation>
    <scope>NUCLEOTIDE SEQUENCE</scope>
    <source>
        <strain evidence="1">S20</strain>
    </source>
</reference>
<organism evidence="1">
    <name type="scientific">Methyloraptor flagellatus</name>
    <dbReference type="NCBI Taxonomy" id="3162530"/>
    <lineage>
        <taxon>Bacteria</taxon>
        <taxon>Pseudomonadati</taxon>
        <taxon>Pseudomonadota</taxon>
        <taxon>Alphaproteobacteria</taxon>
        <taxon>Hyphomicrobiales</taxon>
        <taxon>Ancalomicrobiaceae</taxon>
        <taxon>Methyloraptor</taxon>
    </lineage>
</organism>
<dbReference type="AlphaFoldDB" id="A0AAU7XDZ7"/>
<sequence>MGVAPAFAAELGADDIRRELIGPTIHWWAEDQRFHGEVVFDPSGRAAIASDDPQTLDEGSWRFAGDQLCTTWQRARGGLEKCYRVRKIASNQYATTGGNVFEILAPGS</sequence>
<proteinExistence type="predicted"/>
<dbReference type="RefSeq" id="WP_407051321.1">
    <property type="nucleotide sequence ID" value="NZ_CP158568.1"/>
</dbReference>
<name>A0AAU7XDZ7_9HYPH</name>
<evidence type="ECO:0008006" key="2">
    <source>
        <dbReference type="Google" id="ProtNLM"/>
    </source>
</evidence>
<accession>A0AAU7XDZ7</accession>
<dbReference type="KEGG" id="mflg:ABS361_08385"/>
<evidence type="ECO:0000313" key="1">
    <source>
        <dbReference type="EMBL" id="XBY46224.1"/>
    </source>
</evidence>